<evidence type="ECO:0000313" key="4">
    <source>
        <dbReference type="EMBL" id="MCB7389033.1"/>
    </source>
</evidence>
<evidence type="ECO:0000259" key="3">
    <source>
        <dbReference type="SMART" id="SM01007"/>
    </source>
</evidence>
<evidence type="ECO:0000313" key="5">
    <source>
        <dbReference type="Proteomes" id="UP001299546"/>
    </source>
</evidence>
<dbReference type="InterPro" id="IPR036409">
    <property type="entry name" value="Aldolase_II/adducin_N_sf"/>
</dbReference>
<protein>
    <submittedName>
        <fullName evidence="4">Class II aldolase/adducin family protein</fullName>
    </submittedName>
</protein>
<feature type="domain" description="Class II aldolase/adducin N-terminal" evidence="3">
    <location>
        <begin position="9"/>
        <end position="184"/>
    </location>
</feature>
<keyword evidence="2" id="KW-0456">Lyase</keyword>
<evidence type="ECO:0000256" key="2">
    <source>
        <dbReference type="ARBA" id="ARBA00023239"/>
    </source>
</evidence>
<organism evidence="4 5">
    <name type="scientific">Bariatricus massiliensis</name>
    <dbReference type="NCBI Taxonomy" id="1745713"/>
    <lineage>
        <taxon>Bacteria</taxon>
        <taxon>Bacillati</taxon>
        <taxon>Bacillota</taxon>
        <taxon>Clostridia</taxon>
        <taxon>Lachnospirales</taxon>
        <taxon>Lachnospiraceae</taxon>
        <taxon>Bariatricus</taxon>
    </lineage>
</organism>
<dbReference type="PANTHER" id="PTHR22789:SF0">
    <property type="entry name" value="3-OXO-TETRONATE 4-PHOSPHATE DECARBOXYLASE-RELATED"/>
    <property type="match status" value="1"/>
</dbReference>
<dbReference type="Pfam" id="PF00596">
    <property type="entry name" value="Aldolase_II"/>
    <property type="match status" value="1"/>
</dbReference>
<dbReference type="SMART" id="SM01007">
    <property type="entry name" value="Aldolase_II"/>
    <property type="match status" value="1"/>
</dbReference>
<proteinExistence type="predicted"/>
<dbReference type="InterPro" id="IPR050197">
    <property type="entry name" value="Aldolase_class_II_sugar_metab"/>
</dbReference>
<comment type="caution">
    <text evidence="4">The sequence shown here is derived from an EMBL/GenBank/DDBJ whole genome shotgun (WGS) entry which is preliminary data.</text>
</comment>
<dbReference type="RefSeq" id="WP_066737824.1">
    <property type="nucleotide sequence ID" value="NZ_JAJCIQ010000018.1"/>
</dbReference>
<reference evidence="4 5" key="1">
    <citation type="submission" date="2021-10" db="EMBL/GenBank/DDBJ databases">
        <title>Collection of gut derived symbiotic bacterial strains cultured from healthy donors.</title>
        <authorList>
            <person name="Lin H."/>
            <person name="Littmann E."/>
            <person name="Kohout C."/>
            <person name="Pamer E.G."/>
        </authorList>
    </citation>
    <scope>NUCLEOTIDE SEQUENCE [LARGE SCALE GENOMIC DNA]</scope>
    <source>
        <strain evidence="4 5">DFI.1.165</strain>
    </source>
</reference>
<name>A0ABS8DKR1_9FIRM</name>
<accession>A0ABS8DKR1</accession>
<dbReference type="SUPFAM" id="SSF53639">
    <property type="entry name" value="AraD/HMP-PK domain-like"/>
    <property type="match status" value="1"/>
</dbReference>
<gene>
    <name evidence="4" type="ORF">LIZ65_17235</name>
</gene>
<keyword evidence="5" id="KW-1185">Reference proteome</keyword>
<evidence type="ECO:0000256" key="1">
    <source>
        <dbReference type="ARBA" id="ARBA00022723"/>
    </source>
</evidence>
<dbReference type="Gene3D" id="3.40.225.10">
    <property type="entry name" value="Class II aldolase/adducin N-terminal domain"/>
    <property type="match status" value="1"/>
</dbReference>
<dbReference type="PANTHER" id="PTHR22789">
    <property type="entry name" value="FUCULOSE PHOSPHATE ALDOLASE"/>
    <property type="match status" value="1"/>
</dbReference>
<keyword evidence="1" id="KW-0479">Metal-binding</keyword>
<sequence length="212" mass="23540">MKVNKELIREVMEVAKRLDEKNLVNTFEGNISTKRDGIIYITPTTKNKALLTEDMIAVIDEDGKQIGGNAKPTSELPMHMATYKLRDNIGGVVHCHPTFMTAYAICNIPITTKAYPEMMGNFDTFEIVPYGKPGTEEILKGADKLFEHADIVLLGNHGVLAVGPTVTDAMNKVEAAEAITKTLFFANMLGQQVDLPEGDIEHFKNIWSSKWK</sequence>
<dbReference type="InterPro" id="IPR001303">
    <property type="entry name" value="Aldolase_II/adducin_N"/>
</dbReference>
<dbReference type="Proteomes" id="UP001299546">
    <property type="component" value="Unassembled WGS sequence"/>
</dbReference>
<dbReference type="EMBL" id="JAJCIS010000018">
    <property type="protein sequence ID" value="MCB7389033.1"/>
    <property type="molecule type" value="Genomic_DNA"/>
</dbReference>